<sequence length="109" mass="12915">MGQRSREEPEETEEQIIPIVRHGTTVGGEKSRRNRRTKEIADWHTLGMCHVTSAIIRFSLYGAKTKKRPKEERGRPQEMLPVDGRQIENDRERRLLKLKKKKRSRRLIN</sequence>
<name>A0A4Y2JRK6_ARAVE</name>
<keyword evidence="3" id="KW-1185">Reference proteome</keyword>
<feature type="region of interest" description="Disordered" evidence="1">
    <location>
        <begin position="63"/>
        <end position="86"/>
    </location>
</feature>
<accession>A0A4Y2JRK6</accession>
<dbReference type="EMBL" id="BGPR01003841">
    <property type="protein sequence ID" value="GBM93041.1"/>
    <property type="molecule type" value="Genomic_DNA"/>
</dbReference>
<protein>
    <submittedName>
        <fullName evidence="2">Uncharacterized protein</fullName>
    </submittedName>
</protein>
<evidence type="ECO:0000313" key="3">
    <source>
        <dbReference type="Proteomes" id="UP000499080"/>
    </source>
</evidence>
<reference evidence="2 3" key="1">
    <citation type="journal article" date="2019" name="Sci. Rep.">
        <title>Orb-weaving spider Araneus ventricosus genome elucidates the spidroin gene catalogue.</title>
        <authorList>
            <person name="Kono N."/>
            <person name="Nakamura H."/>
            <person name="Ohtoshi R."/>
            <person name="Moran D.A.P."/>
            <person name="Shinohara A."/>
            <person name="Yoshida Y."/>
            <person name="Fujiwara M."/>
            <person name="Mori M."/>
            <person name="Tomita M."/>
            <person name="Arakawa K."/>
        </authorList>
    </citation>
    <scope>NUCLEOTIDE SEQUENCE [LARGE SCALE GENOMIC DNA]</scope>
</reference>
<dbReference type="AlphaFoldDB" id="A0A4Y2JRK6"/>
<proteinExistence type="predicted"/>
<organism evidence="2 3">
    <name type="scientific">Araneus ventricosus</name>
    <name type="common">Orbweaver spider</name>
    <name type="synonym">Epeira ventricosa</name>
    <dbReference type="NCBI Taxonomy" id="182803"/>
    <lineage>
        <taxon>Eukaryota</taxon>
        <taxon>Metazoa</taxon>
        <taxon>Ecdysozoa</taxon>
        <taxon>Arthropoda</taxon>
        <taxon>Chelicerata</taxon>
        <taxon>Arachnida</taxon>
        <taxon>Araneae</taxon>
        <taxon>Araneomorphae</taxon>
        <taxon>Entelegynae</taxon>
        <taxon>Araneoidea</taxon>
        <taxon>Araneidae</taxon>
        <taxon>Araneus</taxon>
    </lineage>
</organism>
<comment type="caution">
    <text evidence="2">The sequence shown here is derived from an EMBL/GenBank/DDBJ whole genome shotgun (WGS) entry which is preliminary data.</text>
</comment>
<gene>
    <name evidence="2" type="ORF">AVEN_81087_1</name>
</gene>
<dbReference type="Proteomes" id="UP000499080">
    <property type="component" value="Unassembled WGS sequence"/>
</dbReference>
<evidence type="ECO:0000256" key="1">
    <source>
        <dbReference type="SAM" id="MobiDB-lite"/>
    </source>
</evidence>
<evidence type="ECO:0000313" key="2">
    <source>
        <dbReference type="EMBL" id="GBM93041.1"/>
    </source>
</evidence>